<dbReference type="PROSITE" id="PS00330">
    <property type="entry name" value="HEMOLYSIN_CALCIUM"/>
    <property type="match status" value="2"/>
</dbReference>
<keyword evidence="3" id="KW-0964">Secreted</keyword>
<evidence type="ECO:0000313" key="12">
    <source>
        <dbReference type="EMBL" id="GEA85265.1"/>
    </source>
</evidence>
<dbReference type="PROSITE" id="PS00138">
    <property type="entry name" value="SUBTILASE_SER"/>
    <property type="match status" value="1"/>
</dbReference>
<dbReference type="GO" id="GO:0005509">
    <property type="term" value="F:calcium ion binding"/>
    <property type="evidence" value="ECO:0007669"/>
    <property type="project" value="InterPro"/>
</dbReference>
<dbReference type="SUPFAM" id="SSF51120">
    <property type="entry name" value="beta-Roll"/>
    <property type="match status" value="3"/>
</dbReference>
<dbReference type="GO" id="GO:0005576">
    <property type="term" value="C:extracellular region"/>
    <property type="evidence" value="ECO:0007669"/>
    <property type="project" value="UniProtKB-SubCell"/>
</dbReference>
<dbReference type="Gene3D" id="2.150.10.10">
    <property type="entry name" value="Serralysin-like metalloprotease, C-terminal"/>
    <property type="match status" value="4"/>
</dbReference>
<feature type="region of interest" description="Disordered" evidence="9">
    <location>
        <begin position="73"/>
        <end position="101"/>
    </location>
</feature>
<evidence type="ECO:0000256" key="6">
    <source>
        <dbReference type="ARBA" id="ARBA00022825"/>
    </source>
</evidence>
<evidence type="ECO:0000313" key="13">
    <source>
        <dbReference type="Proteomes" id="UP000320461"/>
    </source>
</evidence>
<dbReference type="InterPro" id="IPR001343">
    <property type="entry name" value="Hemolysn_Ca-bd"/>
</dbReference>
<dbReference type="InterPro" id="IPR022398">
    <property type="entry name" value="Peptidase_S8_His-AS"/>
</dbReference>
<dbReference type="InterPro" id="IPR015500">
    <property type="entry name" value="Peptidase_S8_subtilisin-rel"/>
</dbReference>
<comment type="caution">
    <text evidence="12">The sequence shown here is derived from an EMBL/GenBank/DDBJ whole genome shotgun (WGS) entry which is preliminary data.</text>
</comment>
<dbReference type="PROSITE" id="PS00136">
    <property type="entry name" value="SUBTILASE_ASP"/>
    <property type="match status" value="1"/>
</dbReference>
<dbReference type="InterPro" id="IPR050557">
    <property type="entry name" value="RTX_toxin/Mannuronan_C5-epim"/>
</dbReference>
<dbReference type="Pfam" id="PF00082">
    <property type="entry name" value="Peptidase_S8"/>
    <property type="match status" value="1"/>
</dbReference>
<sequence>MFVPARCHRRNARRVAAAGIAALALAITGGTAALAAPPAVAASLATSGLQDPDGAQPEFEGYVGYHADASSAAASATTTDKPKTTDPGPVATPGFDTPDVPGTKVPQVKKLPAVAPLPSAPDPQQVAAVRKAVATNGSARVAVTATGSLRSDLGTSATASRVQGELTADAQAGLSATLAGTGSTLVGLDPVLPAGVWTVTQDGLDALLADPQVGSVVLDGEAYATLATSTGVIDSDLLNTAGVLGNDFDGATGGGYQVAVIDSGVDNQHNAFTGRIVSQACYVTDSSCPGGVNASTAAGSADECTHSTDCDHGTHVAGIAAGSFFTGGHEGVARGAGIHALRVAQDNPNSSRWTAQFSSINNALARVYALKTTTSPKIVSVNLSIGTNTVFAPGDAACAAVNPTTNTWFSLLQGQGVAVVVAAGNNGSSTGMSFPGCLTTAFAIGATSDTDVPAGFTNSSSGLRWWAPGVSIDAPVPTGNNHGFKDGTSMAAPHVTGAFALLRECVDGNGVPITNAAAAANLDATGVDVTRAGVTRKRINVLDAATRTVNNNDFASPEVFSGNGPINDFDFTVCSDAEPGEPGPFSVDNGVWWRWTPATTGTATISTEDNGTNVTTFDTTLTVYTGTSLATLTPLAWDDDSGTGNRSLVTFPVNGGTSYRIKVDGFGATNGLLNLHIENGPAPLCQGVAATIVGTPGADTINGTAGDDVIVAGAGNDAIDGLGGNDRLCGDAGDDTIRGGTGNDIGFGGSGADSLRGDSGNDTLLGNPGSGSTDDVGDYLNGGTGNDTLDGWVGDDQLNGGTGNDQLLGMDGTDTVIFATSAAGVVVDLAAGTATGDGTDSVVQAENAIGSARADKLVGTSGTNVLRGGAGNDRIEGWNGNDTIAGGPGTDTVLGGNGNDTIAGEAGSDRLYGNPGNDTVRGGDGDDQIDGGTGNDRLYGEAGVDRIAGADGTDTIDGGVGNDVIDAGDDADTATGGAGNDTVRGGTGNDTVRGGAGNDSVYGGTGNDRVFGDSGNDRVFGESGTDVLNGGSGSDSCSGGTGVDTGASCESTSSIP</sequence>
<dbReference type="InterPro" id="IPR018511">
    <property type="entry name" value="Hemolysin-typ_Ca-bd_CS"/>
</dbReference>
<dbReference type="OrthoDB" id="9813435at2"/>
<dbReference type="RefSeq" id="WP_141371276.1">
    <property type="nucleotide sequence ID" value="NZ_BJLQ01000030.1"/>
</dbReference>
<proteinExistence type="inferred from homology"/>
<feature type="compositionally biased region" description="Gly residues" evidence="9">
    <location>
        <begin position="741"/>
        <end position="751"/>
    </location>
</feature>
<keyword evidence="10" id="KW-0732">Signal</keyword>
<evidence type="ECO:0000256" key="2">
    <source>
        <dbReference type="ARBA" id="ARBA00011073"/>
    </source>
</evidence>
<reference evidence="12 13" key="1">
    <citation type="submission" date="2019-06" db="EMBL/GenBank/DDBJ databases">
        <title>Whole genome shotgun sequence of Cellulomonas gelida NBRC 3748.</title>
        <authorList>
            <person name="Hosoyama A."/>
            <person name="Uohara A."/>
            <person name="Ohji S."/>
            <person name="Ichikawa N."/>
        </authorList>
    </citation>
    <scope>NUCLEOTIDE SEQUENCE [LARGE SCALE GENOMIC DNA]</scope>
    <source>
        <strain evidence="12 13">NBRC 3748</strain>
    </source>
</reference>
<gene>
    <name evidence="12" type="ORF">CGE01nite_25160</name>
</gene>
<dbReference type="PROSITE" id="PS51892">
    <property type="entry name" value="SUBTILASE"/>
    <property type="match status" value="1"/>
</dbReference>
<keyword evidence="13" id="KW-1185">Reference proteome</keyword>
<evidence type="ECO:0000256" key="7">
    <source>
        <dbReference type="PROSITE-ProRule" id="PRU01240"/>
    </source>
</evidence>
<feature type="region of interest" description="Disordered" evidence="9">
    <location>
        <begin position="741"/>
        <end position="783"/>
    </location>
</feature>
<dbReference type="GO" id="GO:0006508">
    <property type="term" value="P:proteolysis"/>
    <property type="evidence" value="ECO:0007669"/>
    <property type="project" value="UniProtKB-KW"/>
</dbReference>
<feature type="region of interest" description="Disordered" evidence="9">
    <location>
        <begin position="967"/>
        <end position="1056"/>
    </location>
</feature>
<keyword evidence="4 7" id="KW-0645">Protease</keyword>
<feature type="region of interest" description="Disordered" evidence="9">
    <location>
        <begin position="904"/>
        <end position="938"/>
    </location>
</feature>
<dbReference type="AlphaFoldDB" id="A0A4Y3KQ06"/>
<organism evidence="12 13">
    <name type="scientific">Cellulomonas gelida</name>
    <dbReference type="NCBI Taxonomy" id="1712"/>
    <lineage>
        <taxon>Bacteria</taxon>
        <taxon>Bacillati</taxon>
        <taxon>Actinomycetota</taxon>
        <taxon>Actinomycetes</taxon>
        <taxon>Micrococcales</taxon>
        <taxon>Cellulomonadaceae</taxon>
        <taxon>Cellulomonas</taxon>
    </lineage>
</organism>
<dbReference type="SUPFAM" id="SSF52743">
    <property type="entry name" value="Subtilisin-like"/>
    <property type="match status" value="1"/>
</dbReference>
<dbReference type="PROSITE" id="PS00137">
    <property type="entry name" value="SUBTILASE_HIS"/>
    <property type="match status" value="1"/>
</dbReference>
<dbReference type="PRINTS" id="PR00313">
    <property type="entry name" value="CABNDNGRPT"/>
</dbReference>
<feature type="active site" description="Charge relay system" evidence="7">
    <location>
        <position position="262"/>
    </location>
</feature>
<dbReference type="EMBL" id="BJLQ01000030">
    <property type="protein sequence ID" value="GEA85265.1"/>
    <property type="molecule type" value="Genomic_DNA"/>
</dbReference>
<evidence type="ECO:0000256" key="8">
    <source>
        <dbReference type="RuleBase" id="RU003355"/>
    </source>
</evidence>
<dbReference type="GO" id="GO:0004252">
    <property type="term" value="F:serine-type endopeptidase activity"/>
    <property type="evidence" value="ECO:0007669"/>
    <property type="project" value="UniProtKB-UniRule"/>
</dbReference>
<keyword evidence="6 7" id="KW-0720">Serine protease</keyword>
<evidence type="ECO:0000256" key="5">
    <source>
        <dbReference type="ARBA" id="ARBA00022801"/>
    </source>
</evidence>
<dbReference type="InterPro" id="IPR023827">
    <property type="entry name" value="Peptidase_S8_Asp-AS"/>
</dbReference>
<evidence type="ECO:0000259" key="11">
    <source>
        <dbReference type="Pfam" id="PF00082"/>
    </source>
</evidence>
<name>A0A4Y3KQ06_9CELL</name>
<dbReference type="InterPro" id="IPR023828">
    <property type="entry name" value="Peptidase_S8_Ser-AS"/>
</dbReference>
<accession>A0A4Y3KQ06</accession>
<dbReference type="Proteomes" id="UP000320461">
    <property type="component" value="Unassembled WGS sequence"/>
</dbReference>
<evidence type="ECO:0000256" key="3">
    <source>
        <dbReference type="ARBA" id="ARBA00022525"/>
    </source>
</evidence>
<dbReference type="Gene3D" id="3.40.50.200">
    <property type="entry name" value="Peptidase S8/S53 domain"/>
    <property type="match status" value="1"/>
</dbReference>
<feature type="active site" description="Charge relay system" evidence="7">
    <location>
        <position position="312"/>
    </location>
</feature>
<comment type="subcellular location">
    <subcellularLocation>
        <location evidence="1">Secreted</location>
    </subcellularLocation>
</comment>
<feature type="chain" id="PRO_5021217024" description="Peptidase S8/S53 domain-containing protein" evidence="10">
    <location>
        <begin position="36"/>
        <end position="1056"/>
    </location>
</feature>
<evidence type="ECO:0000256" key="1">
    <source>
        <dbReference type="ARBA" id="ARBA00004613"/>
    </source>
</evidence>
<feature type="domain" description="Peptidase S8/S53" evidence="11">
    <location>
        <begin position="254"/>
        <end position="507"/>
    </location>
</feature>
<evidence type="ECO:0000256" key="4">
    <source>
        <dbReference type="ARBA" id="ARBA00022670"/>
    </source>
</evidence>
<dbReference type="InterPro" id="IPR000209">
    <property type="entry name" value="Peptidase_S8/S53_dom"/>
</dbReference>
<dbReference type="PANTHER" id="PTHR38340">
    <property type="entry name" value="S-LAYER PROTEIN"/>
    <property type="match status" value="1"/>
</dbReference>
<dbReference type="Pfam" id="PF00353">
    <property type="entry name" value="HemolysinCabind"/>
    <property type="match status" value="7"/>
</dbReference>
<feature type="signal peptide" evidence="10">
    <location>
        <begin position="1"/>
        <end position="35"/>
    </location>
</feature>
<keyword evidence="5 7" id="KW-0378">Hydrolase</keyword>
<feature type="active site" description="Charge relay system" evidence="7">
    <location>
        <position position="489"/>
    </location>
</feature>
<dbReference type="InterPro" id="IPR011049">
    <property type="entry name" value="Serralysin-like_metalloprot_C"/>
</dbReference>
<dbReference type="PRINTS" id="PR00723">
    <property type="entry name" value="SUBTILISIN"/>
</dbReference>
<evidence type="ECO:0000256" key="9">
    <source>
        <dbReference type="SAM" id="MobiDB-lite"/>
    </source>
</evidence>
<protein>
    <recommendedName>
        <fullName evidence="11">Peptidase S8/S53 domain-containing protein</fullName>
    </recommendedName>
</protein>
<dbReference type="InterPro" id="IPR036852">
    <property type="entry name" value="Peptidase_S8/S53_dom_sf"/>
</dbReference>
<dbReference type="PANTHER" id="PTHR38340:SF1">
    <property type="entry name" value="S-LAYER PROTEIN"/>
    <property type="match status" value="1"/>
</dbReference>
<evidence type="ECO:0000256" key="10">
    <source>
        <dbReference type="SAM" id="SignalP"/>
    </source>
</evidence>
<comment type="similarity">
    <text evidence="2 7 8">Belongs to the peptidase S8 family.</text>
</comment>